<evidence type="ECO:0000259" key="6">
    <source>
        <dbReference type="PROSITE" id="PS51382"/>
    </source>
</evidence>
<name>A0AAD6J3G4_DREDA</name>
<dbReference type="SUPFAM" id="SSF51695">
    <property type="entry name" value="PLC-like phosphodiesterases"/>
    <property type="match status" value="1"/>
</dbReference>
<evidence type="ECO:0000256" key="3">
    <source>
        <dbReference type="ARBA" id="ARBA00023043"/>
    </source>
</evidence>
<dbReference type="SMART" id="SM00248">
    <property type="entry name" value="ANK"/>
    <property type="match status" value="6"/>
</dbReference>
<dbReference type="PROSITE" id="PS51704">
    <property type="entry name" value="GP_PDE"/>
    <property type="match status" value="1"/>
</dbReference>
<keyword evidence="1" id="KW-0677">Repeat</keyword>
<keyword evidence="2" id="KW-0378">Hydrolase</keyword>
<dbReference type="PROSITE" id="PS50297">
    <property type="entry name" value="ANK_REP_REGION"/>
    <property type="match status" value="2"/>
</dbReference>
<dbReference type="Gene3D" id="1.25.40.20">
    <property type="entry name" value="Ankyrin repeat-containing domain"/>
    <property type="match status" value="2"/>
</dbReference>
<evidence type="ECO:0000259" key="7">
    <source>
        <dbReference type="PROSITE" id="PS51704"/>
    </source>
</evidence>
<dbReference type="InterPro" id="IPR002110">
    <property type="entry name" value="Ankyrin_rpt"/>
</dbReference>
<dbReference type="PROSITE" id="PS51382">
    <property type="entry name" value="SPX"/>
    <property type="match status" value="1"/>
</dbReference>
<dbReference type="Pfam" id="PF12796">
    <property type="entry name" value="Ank_2"/>
    <property type="match status" value="3"/>
</dbReference>
<keyword evidence="9" id="KW-1185">Reference proteome</keyword>
<comment type="caution">
    <text evidence="8">The sequence shown here is derived from an EMBL/GenBank/DDBJ whole genome shotgun (WGS) entry which is preliminary data.</text>
</comment>
<dbReference type="PANTHER" id="PTHR22958">
    <property type="entry name" value="GLYCEROPHOSPHORYL DIESTER PHOSPHODIESTERASE"/>
    <property type="match status" value="1"/>
</dbReference>
<dbReference type="InterPro" id="IPR030395">
    <property type="entry name" value="GP_PDE_dom"/>
</dbReference>
<dbReference type="PROSITE" id="PS50007">
    <property type="entry name" value="PIPLC_X_DOMAIN"/>
    <property type="match status" value="1"/>
</dbReference>
<dbReference type="Pfam" id="PF25329">
    <property type="entry name" value="C2_GDE1"/>
    <property type="match status" value="1"/>
</dbReference>
<reference evidence="8" key="1">
    <citation type="submission" date="2023-01" db="EMBL/GenBank/DDBJ databases">
        <title>The chitinases involved in constricting ring structure development in the nematode-trapping fungus Drechslerella dactyloides.</title>
        <authorList>
            <person name="Wang R."/>
            <person name="Zhang L."/>
            <person name="Tang P."/>
            <person name="Li S."/>
            <person name="Liang L."/>
        </authorList>
    </citation>
    <scope>NUCLEOTIDE SEQUENCE</scope>
    <source>
        <strain evidence="8">YMF1.00031</strain>
    </source>
</reference>
<dbReference type="GO" id="GO:0046475">
    <property type="term" value="P:glycerophospholipid catabolic process"/>
    <property type="evidence" value="ECO:0007669"/>
    <property type="project" value="TreeGrafter"/>
</dbReference>
<feature type="compositionally biased region" description="Low complexity" evidence="5">
    <location>
        <begin position="601"/>
        <end position="628"/>
    </location>
</feature>
<dbReference type="CDD" id="cd14484">
    <property type="entry name" value="SPX_GDE1_like"/>
    <property type="match status" value="1"/>
</dbReference>
<feature type="repeat" description="ANK" evidence="4">
    <location>
        <begin position="470"/>
        <end position="502"/>
    </location>
</feature>
<dbReference type="InterPro" id="IPR057506">
    <property type="entry name" value="C2_GPCPD1"/>
</dbReference>
<keyword evidence="3 4" id="KW-0040">ANK repeat</keyword>
<feature type="domain" description="GP-PDE" evidence="7">
    <location>
        <begin position="826"/>
        <end position="1154"/>
    </location>
</feature>
<dbReference type="InterPro" id="IPR036770">
    <property type="entry name" value="Ankyrin_rpt-contain_sf"/>
</dbReference>
<dbReference type="InterPro" id="IPR051578">
    <property type="entry name" value="GDPD"/>
</dbReference>
<evidence type="ECO:0000256" key="2">
    <source>
        <dbReference type="ARBA" id="ARBA00022801"/>
    </source>
</evidence>
<proteinExistence type="predicted"/>
<dbReference type="Gene3D" id="3.20.20.190">
    <property type="entry name" value="Phosphatidylinositol (PI) phosphodiesterase"/>
    <property type="match status" value="1"/>
</dbReference>
<feature type="region of interest" description="Disordered" evidence="5">
    <location>
        <begin position="601"/>
        <end position="644"/>
    </location>
</feature>
<dbReference type="AlphaFoldDB" id="A0AAD6J3G4"/>
<dbReference type="Proteomes" id="UP001221413">
    <property type="component" value="Unassembled WGS sequence"/>
</dbReference>
<sequence length="1178" mass="130513">MPYVACQRHCDTSDEQRSNPITHQRLCISLYRNVVPEWQASYINYKGLKKRIKKIKNETEDETDPDLAPFIFSLDRELEKVDQFYNKRLADCTRKLKILGERHKEQFDDPKNIPRHELEEHAEVLLELRGQLRKIAWFGDVNRRGFVKILKKLDKKLHVTVQQRYLNSKAMLKPFAASSEVTAAERTVNEWLEKLGDGIQFRGKEDQKEKQSRLSLKNTAGGVSGLSREVLATLDVSIKGDDGTKLAKALKEMHLSTDQFSRGLVFNLLQRAVYAEAFHCIDVILGHTYSLKDTEDINERNLIHRTVVAMGRSTSTKIRNNLVNYSELSVSFSHGDVQRMLPDSPEEQDELPGTFDGIFKVLVYLLAHLPPALQGALTDRDAYGRTPLHYAAEYGIVQVCQVLTECMHKWGQLDGKTGIDSSEWWDNEGLAPLHLAVIGQHPKTTKVLLDTEKWEGDVEEIVEARKSVSKSSAVLCLATRNNAPKLVELLVKAGVDVNFADESGESALFIAAKLGHLECAKILLTEPETQKVDIEFTEPAFGWTPLFTAAVHGHLGAVAMLLQAGADFERLDSSGWSAAEHAALRGHLDIARMIYDQTQSSDSSDTASDTASTVQPAASSFSTSPSKSLIEGAASPEKTRFIHPNSKPIKTFGHRYLRDKAMILVTLGSKDIRNPVDPVKLEQIPIALAHTTQLDTALSLVVSAKCAEGEENIIDLPLQDSILTEPLVFEAQDVNKVKLIFDLVPTYSGRNDKVLGRAVAVLSSLRAENAGGKVVLQGGHTLPILEVGTLEVIGYVNFEFLVITPFNHPNMSVTRDHTYWKTLSVPAVIGHRGLGKNIVERKSLQLGENTLQSFISAANLGAKYVEFDVQLTKDHVPVLYHDFLVSETGIDVPVHGLTKEQFLHLSEQQKGQASRPVSPAPPDKNGDKGPTKRFRSLSVGSSSDDRAADLLEKMKFTRALKLKGFNANTRGSQIQGPFQTLEGVFKKLPKDIGFNIELKYPMLDEAQAEDMDNLGIELNAWLDTILKIVYDYGEGRDIIFSSFHPDICLMASFKQPSIPVLFLTEAGTENMSDIRASSLKEAIKFASQWNLIGIVAAAEPLVKCPRLIRVVKETGLVCVTYGTLNNDPENVKIQATQGIDAVIVDNVLAIRKGLTAYNDGVQEGTKDGVKEGAKEIRA</sequence>
<organism evidence="8 9">
    <name type="scientific">Drechslerella dactyloides</name>
    <name type="common">Nematode-trapping fungus</name>
    <name type="synonym">Arthrobotrys dactyloides</name>
    <dbReference type="NCBI Taxonomy" id="74499"/>
    <lineage>
        <taxon>Eukaryota</taxon>
        <taxon>Fungi</taxon>
        <taxon>Dikarya</taxon>
        <taxon>Ascomycota</taxon>
        <taxon>Pezizomycotina</taxon>
        <taxon>Orbiliomycetes</taxon>
        <taxon>Orbiliales</taxon>
        <taxon>Orbiliaceae</taxon>
        <taxon>Drechslerella</taxon>
    </lineage>
</organism>
<dbReference type="PANTHER" id="PTHR22958:SF1">
    <property type="entry name" value="GLYCEROPHOSPHOCHOLINE PHOSPHODIESTERASE GPCPD1"/>
    <property type="match status" value="1"/>
</dbReference>
<dbReference type="InterPro" id="IPR004331">
    <property type="entry name" value="SPX_dom"/>
</dbReference>
<dbReference type="SUPFAM" id="SSF48403">
    <property type="entry name" value="Ankyrin repeat"/>
    <property type="match status" value="1"/>
</dbReference>
<dbReference type="GO" id="GO:0047389">
    <property type="term" value="F:glycerophosphocholine phosphodiesterase activity"/>
    <property type="evidence" value="ECO:0007669"/>
    <property type="project" value="TreeGrafter"/>
</dbReference>
<dbReference type="Pfam" id="PF03009">
    <property type="entry name" value="GDPD"/>
    <property type="match status" value="1"/>
</dbReference>
<feature type="repeat" description="ANK" evidence="4">
    <location>
        <begin position="541"/>
        <end position="573"/>
    </location>
</feature>
<evidence type="ECO:0000313" key="9">
    <source>
        <dbReference type="Proteomes" id="UP001221413"/>
    </source>
</evidence>
<feature type="domain" description="SPX" evidence="6">
    <location>
        <begin position="24"/>
        <end position="167"/>
    </location>
</feature>
<gene>
    <name evidence="8" type="ORF">Dda_2391</name>
</gene>
<evidence type="ECO:0000256" key="4">
    <source>
        <dbReference type="PROSITE-ProRule" id="PRU00023"/>
    </source>
</evidence>
<feature type="region of interest" description="Disordered" evidence="5">
    <location>
        <begin position="906"/>
        <end position="940"/>
    </location>
</feature>
<dbReference type="InterPro" id="IPR017946">
    <property type="entry name" value="PLC-like_Pdiesterase_TIM-brl"/>
</dbReference>
<evidence type="ECO:0000313" key="8">
    <source>
        <dbReference type="EMBL" id="KAJ6263819.1"/>
    </source>
</evidence>
<accession>A0AAD6J3G4</accession>
<dbReference type="Pfam" id="PF03105">
    <property type="entry name" value="SPX"/>
    <property type="match status" value="2"/>
</dbReference>
<dbReference type="PROSITE" id="PS50088">
    <property type="entry name" value="ANK_REPEAT"/>
    <property type="match status" value="3"/>
</dbReference>
<protein>
    <submittedName>
        <fullName evidence="8">Uncharacterized protein</fullName>
    </submittedName>
</protein>
<dbReference type="EMBL" id="JAQGDS010000002">
    <property type="protein sequence ID" value="KAJ6263819.1"/>
    <property type="molecule type" value="Genomic_DNA"/>
</dbReference>
<feature type="repeat" description="ANK" evidence="4">
    <location>
        <begin position="383"/>
        <end position="405"/>
    </location>
</feature>
<evidence type="ECO:0000256" key="5">
    <source>
        <dbReference type="SAM" id="MobiDB-lite"/>
    </source>
</evidence>
<evidence type="ECO:0000256" key="1">
    <source>
        <dbReference type="ARBA" id="ARBA00022737"/>
    </source>
</evidence>
<dbReference type="PRINTS" id="PR01415">
    <property type="entry name" value="ANKYRIN"/>
</dbReference>